<dbReference type="AlphaFoldDB" id="A0AAN5LDY9"/>
<dbReference type="Proteomes" id="UP000856143">
    <property type="component" value="Unassembled WGS sequence"/>
</dbReference>
<comment type="caution">
    <text evidence="1">The sequence shown here is derived from an EMBL/GenBank/DDBJ whole genome shotgun (WGS) entry which is preliminary data.</text>
</comment>
<reference evidence="1" key="1">
    <citation type="journal article" date="2018" name="Genome Biol.">
        <title>SKESA: strategic k-mer extension for scrupulous assemblies.</title>
        <authorList>
            <person name="Souvorov A."/>
            <person name="Agarwala R."/>
            <person name="Lipman D.J."/>
        </authorList>
    </citation>
    <scope>NUCLEOTIDE SEQUENCE</scope>
    <source>
        <strain evidence="1">R404</strain>
    </source>
</reference>
<name>A0AAN5LDY9_KLEOX</name>
<sequence>MSDFSDAVICLGADVIPWTDKKTGEPRVMCRANTLADYESDDRSVGFGFIAEELPEDNNCELARRLQNEYKLARSKGYDFLYIIPHFKRSARGRGEGKSVMGRFEVVGYGNFNRSPLDAKQPAADVKQPVKA</sequence>
<evidence type="ECO:0000313" key="1">
    <source>
        <dbReference type="EMBL" id="HAT1685026.1"/>
    </source>
</evidence>
<dbReference type="EMBL" id="DACSEO010000140">
    <property type="protein sequence ID" value="HAT1685026.1"/>
    <property type="molecule type" value="Genomic_DNA"/>
</dbReference>
<organism evidence="1 2">
    <name type="scientific">Klebsiella oxytoca</name>
    <dbReference type="NCBI Taxonomy" id="571"/>
    <lineage>
        <taxon>Bacteria</taxon>
        <taxon>Pseudomonadati</taxon>
        <taxon>Pseudomonadota</taxon>
        <taxon>Gammaproteobacteria</taxon>
        <taxon>Enterobacterales</taxon>
        <taxon>Enterobacteriaceae</taxon>
        <taxon>Klebsiella/Raoultella group</taxon>
        <taxon>Klebsiella</taxon>
    </lineage>
</organism>
<proteinExistence type="predicted"/>
<evidence type="ECO:0000313" key="2">
    <source>
        <dbReference type="Proteomes" id="UP000856143"/>
    </source>
</evidence>
<protein>
    <submittedName>
        <fullName evidence="1">Uncharacterized protein</fullName>
    </submittedName>
</protein>
<accession>A0AAN5LDY9</accession>
<reference evidence="1" key="2">
    <citation type="submission" date="2020-11" db="EMBL/GenBank/DDBJ databases">
        <authorList>
            <consortium name="NCBI Pathogen Detection Project"/>
        </authorList>
    </citation>
    <scope>NUCLEOTIDE SEQUENCE</scope>
    <source>
        <strain evidence="1">R404</strain>
    </source>
</reference>
<gene>
    <name evidence="1" type="ORF">I8Y21_005855</name>
</gene>